<gene>
    <name evidence="2" type="ORF">IWZ03DRAFT_74514</name>
</gene>
<organism evidence="2 3">
    <name type="scientific">Phyllosticta citriasiana</name>
    <dbReference type="NCBI Taxonomy" id="595635"/>
    <lineage>
        <taxon>Eukaryota</taxon>
        <taxon>Fungi</taxon>
        <taxon>Dikarya</taxon>
        <taxon>Ascomycota</taxon>
        <taxon>Pezizomycotina</taxon>
        <taxon>Dothideomycetes</taxon>
        <taxon>Dothideomycetes incertae sedis</taxon>
        <taxon>Botryosphaeriales</taxon>
        <taxon>Phyllostictaceae</taxon>
        <taxon>Phyllosticta</taxon>
    </lineage>
</organism>
<dbReference type="Proteomes" id="UP001363622">
    <property type="component" value="Unassembled WGS sequence"/>
</dbReference>
<accession>A0ABR1KBS8</accession>
<name>A0ABR1KBS8_9PEZI</name>
<keyword evidence="3" id="KW-1185">Reference proteome</keyword>
<evidence type="ECO:0000256" key="1">
    <source>
        <dbReference type="SAM" id="MobiDB-lite"/>
    </source>
</evidence>
<evidence type="ECO:0000313" key="2">
    <source>
        <dbReference type="EMBL" id="KAK7510269.1"/>
    </source>
</evidence>
<feature type="compositionally biased region" description="Polar residues" evidence="1">
    <location>
        <begin position="160"/>
        <end position="174"/>
    </location>
</feature>
<reference evidence="2 3" key="1">
    <citation type="submission" date="2024-04" db="EMBL/GenBank/DDBJ databases">
        <title>Phyllosticta paracitricarpa is synonymous to the EU quarantine fungus P. citricarpa based on phylogenomic analyses.</title>
        <authorList>
            <consortium name="Lawrence Berkeley National Laboratory"/>
            <person name="Van Ingen-Buijs V.A."/>
            <person name="Van Westerhoven A.C."/>
            <person name="Haridas S."/>
            <person name="Skiadas P."/>
            <person name="Martin F."/>
            <person name="Groenewald J.Z."/>
            <person name="Crous P.W."/>
            <person name="Seidl M.F."/>
        </authorList>
    </citation>
    <scope>NUCLEOTIDE SEQUENCE [LARGE SCALE GENOMIC DNA]</scope>
    <source>
        <strain evidence="2 3">CBS 123371</strain>
    </source>
</reference>
<protein>
    <submittedName>
        <fullName evidence="2">Uncharacterized protein</fullName>
    </submittedName>
</protein>
<evidence type="ECO:0000313" key="3">
    <source>
        <dbReference type="Proteomes" id="UP001363622"/>
    </source>
</evidence>
<comment type="caution">
    <text evidence="2">The sequence shown here is derived from an EMBL/GenBank/DDBJ whole genome shotgun (WGS) entry which is preliminary data.</text>
</comment>
<feature type="region of interest" description="Disordered" evidence="1">
    <location>
        <begin position="160"/>
        <end position="180"/>
    </location>
</feature>
<proteinExistence type="predicted"/>
<dbReference type="EMBL" id="JBBPHU010000014">
    <property type="protein sequence ID" value="KAK7510269.1"/>
    <property type="molecule type" value="Genomic_DNA"/>
</dbReference>
<sequence length="180" mass="19946">MIDSSVRTTLHQATKVTTAAAVHLAVSFPLTSQESLRILSSLRTLALDGRVEHLSTDSALAGKDCNNCNNQCHFSCQIFSGQSFHFTHHHCNIEELTGLSRNPTHLSGSLLTDSSNCSPILHNKRCSVLPRSINDIYLQTSHTVETRTRTVSNTSNYNLNQSQSATLRQTTQQRGLLRDR</sequence>